<sequence length="566" mass="63583">MHGRLSMKITPLDYSYLGPDDSLQISAPCSKLERSCQQASVSQVTQGFDIWKRLQSSSSYLSENSSSSSGGTPREKRKGLSTELCLSSSSSDINLNEPEAKRTFGGIHHQEAPSLQGIRDIVVKSLPESYRTQKTAVHDLHFRSFHDERYTEACTDAFYFKKLSQHAGSGDAASRKDPVSFMASDQTSYSYNMILTRRLQDVNQPERVVLDLRNEPSRALRNGRMAEEIFTHRQGFSIQNLNNFTQCTNFKFAPQFPDMLRGRHSIGNLVDKNTNNNVPISNFVRMPQEPQNGGLRSRLYPTLAKKRSMRAPRMRWTSSLHSHFVRAVEVLGGHERATPKSVLELMNVKDLTLAHVKSHLQMYRTIQTADKRTPSTGTSESETSKKREFVSLQTGKEISLDSPASMRSTPNSTCFDNKAEMFLQRINDMQTQKQPLKAWQASRDSRMQRNGDKITGEISTCNSSCEETKGEKDTSEKKKTQTDLALCPLTTQRKHNSNEQIPCSVSQTPGMDSKSNQAIPSAKNTNTIAEILEVPNLELALGRPSGWKTGECAAIFNRRFILNHST</sequence>
<reference evidence="2" key="1">
    <citation type="journal article" date="2024" name="Proc. Natl. Acad. Sci. U.S.A.">
        <title>Extraordinary preservation of gene collinearity over three hundred million years revealed in homosporous lycophytes.</title>
        <authorList>
            <person name="Li C."/>
            <person name="Wickell D."/>
            <person name="Kuo L.Y."/>
            <person name="Chen X."/>
            <person name="Nie B."/>
            <person name="Liao X."/>
            <person name="Peng D."/>
            <person name="Ji J."/>
            <person name="Jenkins J."/>
            <person name="Williams M."/>
            <person name="Shu S."/>
            <person name="Plott C."/>
            <person name="Barry K."/>
            <person name="Rajasekar S."/>
            <person name="Grimwood J."/>
            <person name="Han X."/>
            <person name="Sun S."/>
            <person name="Hou Z."/>
            <person name="He W."/>
            <person name="Dai G."/>
            <person name="Sun C."/>
            <person name="Schmutz J."/>
            <person name="Leebens-Mack J.H."/>
            <person name="Li F.W."/>
            <person name="Wang L."/>
        </authorList>
    </citation>
    <scope>NUCLEOTIDE SEQUENCE [LARGE SCALE GENOMIC DNA]</scope>
    <source>
        <strain evidence="2">cv. PW_Plant_1</strain>
    </source>
</reference>
<dbReference type="EMBL" id="CM055092">
    <property type="protein sequence ID" value="KAJ7570505.1"/>
    <property type="molecule type" value="Genomic_DNA"/>
</dbReference>
<protein>
    <submittedName>
        <fullName evidence="1">Uncharacterized protein</fullName>
    </submittedName>
</protein>
<evidence type="ECO:0000313" key="1">
    <source>
        <dbReference type="EMBL" id="KAJ7570505.1"/>
    </source>
</evidence>
<organism evidence="1 2">
    <name type="scientific">Diphasiastrum complanatum</name>
    <name type="common">Issler's clubmoss</name>
    <name type="synonym">Lycopodium complanatum</name>
    <dbReference type="NCBI Taxonomy" id="34168"/>
    <lineage>
        <taxon>Eukaryota</taxon>
        <taxon>Viridiplantae</taxon>
        <taxon>Streptophyta</taxon>
        <taxon>Embryophyta</taxon>
        <taxon>Tracheophyta</taxon>
        <taxon>Lycopodiopsida</taxon>
        <taxon>Lycopodiales</taxon>
        <taxon>Lycopodiaceae</taxon>
        <taxon>Lycopodioideae</taxon>
        <taxon>Diphasiastrum</taxon>
    </lineage>
</organism>
<evidence type="ECO:0000313" key="2">
    <source>
        <dbReference type="Proteomes" id="UP001162992"/>
    </source>
</evidence>
<dbReference type="Proteomes" id="UP001162992">
    <property type="component" value="Chromosome 1"/>
</dbReference>
<proteinExistence type="predicted"/>
<gene>
    <name evidence="1" type="ORF">O6H91_01G123100</name>
</gene>
<comment type="caution">
    <text evidence="1">The sequence shown here is derived from an EMBL/GenBank/DDBJ whole genome shotgun (WGS) entry which is preliminary data.</text>
</comment>
<accession>A0ACC2EVV4</accession>
<keyword evidence="2" id="KW-1185">Reference proteome</keyword>
<name>A0ACC2EVV4_DIPCM</name>